<protein>
    <recommendedName>
        <fullName evidence="4">Secreted protein</fullName>
    </recommendedName>
</protein>
<dbReference type="EMBL" id="SKBN01000006">
    <property type="protein sequence ID" value="TGJ88088.1"/>
    <property type="molecule type" value="Genomic_DNA"/>
</dbReference>
<dbReference type="AlphaFoldDB" id="A0A4Z0Z775"/>
<keyword evidence="1" id="KW-0732">Signal</keyword>
<evidence type="ECO:0000256" key="1">
    <source>
        <dbReference type="SAM" id="SignalP"/>
    </source>
</evidence>
<name>A0A4Z0Z775_9PEZI</name>
<organism evidence="2 3">
    <name type="scientific">Xylaria hypoxylon</name>
    <dbReference type="NCBI Taxonomy" id="37992"/>
    <lineage>
        <taxon>Eukaryota</taxon>
        <taxon>Fungi</taxon>
        <taxon>Dikarya</taxon>
        <taxon>Ascomycota</taxon>
        <taxon>Pezizomycotina</taxon>
        <taxon>Sordariomycetes</taxon>
        <taxon>Xylariomycetidae</taxon>
        <taxon>Xylariales</taxon>
        <taxon>Xylariaceae</taxon>
        <taxon>Xylaria</taxon>
    </lineage>
</organism>
<proteinExistence type="predicted"/>
<dbReference type="Proteomes" id="UP000297716">
    <property type="component" value="Unassembled WGS sequence"/>
</dbReference>
<evidence type="ECO:0000313" key="3">
    <source>
        <dbReference type="Proteomes" id="UP000297716"/>
    </source>
</evidence>
<accession>A0A4Z0Z775</accession>
<feature type="chain" id="PRO_5021396289" description="Secreted protein" evidence="1">
    <location>
        <begin position="18"/>
        <end position="138"/>
    </location>
</feature>
<sequence>MRATLSAIALCAIGASAAILPAVTEVETRQENAAVWYFVTYNAACGFGGCINADYVVFSPPNVVPGAPAFAARCNTLSGCVNTVAGSDIHASLLPSSLPPLTITQTFTSGGKNTTVKGISDWSGTWATAFTIPVTVTA</sequence>
<gene>
    <name evidence="2" type="ORF">E0Z10_g645</name>
</gene>
<feature type="signal peptide" evidence="1">
    <location>
        <begin position="1"/>
        <end position="17"/>
    </location>
</feature>
<comment type="caution">
    <text evidence="2">The sequence shown here is derived from an EMBL/GenBank/DDBJ whole genome shotgun (WGS) entry which is preliminary data.</text>
</comment>
<evidence type="ECO:0000313" key="2">
    <source>
        <dbReference type="EMBL" id="TGJ88088.1"/>
    </source>
</evidence>
<dbReference type="OrthoDB" id="4677646at2759"/>
<keyword evidence="3" id="KW-1185">Reference proteome</keyword>
<evidence type="ECO:0008006" key="4">
    <source>
        <dbReference type="Google" id="ProtNLM"/>
    </source>
</evidence>
<reference evidence="2 3" key="1">
    <citation type="submission" date="2019-03" db="EMBL/GenBank/DDBJ databases">
        <title>Draft genome sequence of Xylaria hypoxylon DSM 108379, a ubiquitous saprotrophic-parasitic fungi on hardwood.</title>
        <authorList>
            <person name="Buettner E."/>
            <person name="Leonhardt S."/>
            <person name="Gebauer A.M."/>
            <person name="Liers C."/>
            <person name="Hofrichter M."/>
            <person name="Kellner H."/>
        </authorList>
    </citation>
    <scope>NUCLEOTIDE SEQUENCE [LARGE SCALE GENOMIC DNA]</scope>
    <source>
        <strain evidence="2 3">DSM 108379</strain>
    </source>
</reference>